<dbReference type="AlphaFoldDB" id="A0A5B7GTT7"/>
<accession>A0A5B7GTT7</accession>
<dbReference type="EMBL" id="VSRR010017713">
    <property type="protein sequence ID" value="MPC60607.1"/>
    <property type="molecule type" value="Genomic_DNA"/>
</dbReference>
<reference evidence="2 3" key="1">
    <citation type="submission" date="2019-05" db="EMBL/GenBank/DDBJ databases">
        <title>Another draft genome of Portunus trituberculatus and its Hox gene families provides insights of decapod evolution.</title>
        <authorList>
            <person name="Jeong J.-H."/>
            <person name="Song I."/>
            <person name="Kim S."/>
            <person name="Choi T."/>
            <person name="Kim D."/>
            <person name="Ryu S."/>
            <person name="Kim W."/>
        </authorList>
    </citation>
    <scope>NUCLEOTIDE SEQUENCE [LARGE SCALE GENOMIC DNA]</scope>
    <source>
        <tissue evidence="2">Muscle</tissue>
    </source>
</reference>
<keyword evidence="3" id="KW-1185">Reference proteome</keyword>
<keyword evidence="1" id="KW-0812">Transmembrane</keyword>
<protein>
    <submittedName>
        <fullName evidence="2">Uncharacterized protein</fullName>
    </submittedName>
</protein>
<keyword evidence="1" id="KW-0472">Membrane</keyword>
<dbReference type="Proteomes" id="UP000324222">
    <property type="component" value="Unassembled WGS sequence"/>
</dbReference>
<gene>
    <name evidence="2" type="ORF">E2C01_054660</name>
</gene>
<keyword evidence="1" id="KW-1133">Transmembrane helix</keyword>
<evidence type="ECO:0000256" key="1">
    <source>
        <dbReference type="SAM" id="Phobius"/>
    </source>
</evidence>
<evidence type="ECO:0000313" key="3">
    <source>
        <dbReference type="Proteomes" id="UP000324222"/>
    </source>
</evidence>
<sequence length="150" mass="16960">MKENPTPDKTVSQQPRSCDDHVCTTSINTSRLCGSLTHFTTLGAHKKQCSRDKHAFTVPGCEKMFKTMTMAAYSDSAGQCGKRRAVTSPGNSVTSSSICQSHNIFFPLFFYITDCMLFPTMLLMLFFSFFFFPPFHNVYVKESELDIMTF</sequence>
<comment type="caution">
    <text evidence="2">The sequence shown here is derived from an EMBL/GenBank/DDBJ whole genome shotgun (WGS) entry which is preliminary data.</text>
</comment>
<evidence type="ECO:0000313" key="2">
    <source>
        <dbReference type="EMBL" id="MPC60607.1"/>
    </source>
</evidence>
<name>A0A5B7GTT7_PORTR</name>
<feature type="transmembrane region" description="Helical" evidence="1">
    <location>
        <begin position="108"/>
        <end position="132"/>
    </location>
</feature>
<proteinExistence type="predicted"/>
<organism evidence="2 3">
    <name type="scientific">Portunus trituberculatus</name>
    <name type="common">Swimming crab</name>
    <name type="synonym">Neptunus trituberculatus</name>
    <dbReference type="NCBI Taxonomy" id="210409"/>
    <lineage>
        <taxon>Eukaryota</taxon>
        <taxon>Metazoa</taxon>
        <taxon>Ecdysozoa</taxon>
        <taxon>Arthropoda</taxon>
        <taxon>Crustacea</taxon>
        <taxon>Multicrustacea</taxon>
        <taxon>Malacostraca</taxon>
        <taxon>Eumalacostraca</taxon>
        <taxon>Eucarida</taxon>
        <taxon>Decapoda</taxon>
        <taxon>Pleocyemata</taxon>
        <taxon>Brachyura</taxon>
        <taxon>Eubrachyura</taxon>
        <taxon>Portunoidea</taxon>
        <taxon>Portunidae</taxon>
        <taxon>Portuninae</taxon>
        <taxon>Portunus</taxon>
    </lineage>
</organism>